<keyword evidence="1" id="KW-0812">Transmembrane</keyword>
<keyword evidence="1" id="KW-1133">Transmembrane helix</keyword>
<accession>A0A3B0XDV3</accession>
<evidence type="ECO:0000313" key="2">
    <source>
        <dbReference type="EMBL" id="VAW62463.1"/>
    </source>
</evidence>
<dbReference type="AlphaFoldDB" id="A0A3B0XDV3"/>
<gene>
    <name evidence="2" type="ORF">MNBD_GAMMA09-3726</name>
</gene>
<name>A0A3B0XDV3_9ZZZZ</name>
<evidence type="ECO:0000256" key="1">
    <source>
        <dbReference type="SAM" id="Phobius"/>
    </source>
</evidence>
<organism evidence="2">
    <name type="scientific">hydrothermal vent metagenome</name>
    <dbReference type="NCBI Taxonomy" id="652676"/>
    <lineage>
        <taxon>unclassified sequences</taxon>
        <taxon>metagenomes</taxon>
        <taxon>ecological metagenomes</taxon>
    </lineage>
</organism>
<feature type="transmembrane region" description="Helical" evidence="1">
    <location>
        <begin position="21"/>
        <end position="47"/>
    </location>
</feature>
<protein>
    <submittedName>
        <fullName evidence="2">Uncharacterized protein</fullName>
    </submittedName>
</protein>
<keyword evidence="1" id="KW-0472">Membrane</keyword>
<dbReference type="EMBL" id="UOFI01000023">
    <property type="protein sequence ID" value="VAW62463.1"/>
    <property type="molecule type" value="Genomic_DNA"/>
</dbReference>
<sequence>MINNEKWNRFLEKKPKWAGGLEVAGILISLFIAFWMILFYLGLYYLYQYDANLYFIVAGLFSFL</sequence>
<proteinExistence type="predicted"/>
<reference evidence="2" key="1">
    <citation type="submission" date="2018-06" db="EMBL/GenBank/DDBJ databases">
        <authorList>
            <person name="Zhirakovskaya E."/>
        </authorList>
    </citation>
    <scope>NUCLEOTIDE SEQUENCE</scope>
</reference>